<protein>
    <submittedName>
        <fullName evidence="1">Uncharacterized protein</fullName>
    </submittedName>
</protein>
<organism evidence="1">
    <name type="scientific">viral metagenome</name>
    <dbReference type="NCBI Taxonomy" id="1070528"/>
    <lineage>
        <taxon>unclassified sequences</taxon>
        <taxon>metagenomes</taxon>
        <taxon>organismal metagenomes</taxon>
    </lineage>
</organism>
<dbReference type="AlphaFoldDB" id="A0A6M3LMD0"/>
<reference evidence="1" key="1">
    <citation type="submission" date="2020-03" db="EMBL/GenBank/DDBJ databases">
        <title>The deep terrestrial virosphere.</title>
        <authorList>
            <person name="Holmfeldt K."/>
            <person name="Nilsson E."/>
            <person name="Simone D."/>
            <person name="Lopez-Fernandez M."/>
            <person name="Wu X."/>
            <person name="de Brujin I."/>
            <person name="Lundin D."/>
            <person name="Andersson A."/>
            <person name="Bertilsson S."/>
            <person name="Dopson M."/>
        </authorList>
    </citation>
    <scope>NUCLEOTIDE SEQUENCE</scope>
    <source>
        <strain evidence="1">MM415B08738</strain>
    </source>
</reference>
<evidence type="ECO:0000313" key="1">
    <source>
        <dbReference type="EMBL" id="QJA96426.1"/>
    </source>
</evidence>
<gene>
    <name evidence="1" type="ORF">MM415B08738_0006</name>
</gene>
<dbReference type="EMBL" id="MT143399">
    <property type="protein sequence ID" value="QJA96426.1"/>
    <property type="molecule type" value="Genomic_DNA"/>
</dbReference>
<sequence length="58" mass="6870">MSFESEIEALQNKRKKIQRENIIHDIALILSKYKFVFRRTQIEAFTESLENRQSLNGG</sequence>
<name>A0A6M3LMD0_9ZZZZ</name>
<proteinExistence type="predicted"/>
<accession>A0A6M3LMD0</accession>